<dbReference type="InterPro" id="IPR003758">
    <property type="entry name" value="LpxK"/>
</dbReference>
<evidence type="ECO:0000256" key="6">
    <source>
        <dbReference type="ARBA" id="ARBA00022556"/>
    </source>
</evidence>
<keyword evidence="8 13" id="KW-0547">Nucleotide-binding</keyword>
<dbReference type="AlphaFoldDB" id="A0A2S2E304"/>
<keyword evidence="10 13" id="KW-0067">ATP-binding</keyword>
<keyword evidence="16" id="KW-1185">Reference proteome</keyword>
<organism evidence="15 16">
    <name type="scientific">Saliniradius amylolyticus</name>
    <dbReference type="NCBI Taxonomy" id="2183582"/>
    <lineage>
        <taxon>Bacteria</taxon>
        <taxon>Pseudomonadati</taxon>
        <taxon>Pseudomonadota</taxon>
        <taxon>Gammaproteobacteria</taxon>
        <taxon>Alteromonadales</taxon>
        <taxon>Alteromonadaceae</taxon>
        <taxon>Saliniradius</taxon>
    </lineage>
</organism>
<comment type="similarity">
    <text evidence="13">Belongs to the LpxK family.</text>
</comment>
<dbReference type="CDD" id="cd01983">
    <property type="entry name" value="SIMIBI"/>
    <property type="match status" value="1"/>
</dbReference>
<dbReference type="GO" id="GO:0005886">
    <property type="term" value="C:plasma membrane"/>
    <property type="evidence" value="ECO:0007669"/>
    <property type="project" value="TreeGrafter"/>
</dbReference>
<evidence type="ECO:0000256" key="14">
    <source>
        <dbReference type="SAM" id="Phobius"/>
    </source>
</evidence>
<evidence type="ECO:0000313" key="16">
    <source>
        <dbReference type="Proteomes" id="UP000245728"/>
    </source>
</evidence>
<reference evidence="15 16" key="1">
    <citation type="submission" date="2018-05" db="EMBL/GenBank/DDBJ databases">
        <title>Salinimonas sp. HMF8227 Genome sequencing and assembly.</title>
        <authorList>
            <person name="Kang H."/>
            <person name="Kang J."/>
            <person name="Cha I."/>
            <person name="Kim H."/>
            <person name="Joh K."/>
        </authorList>
    </citation>
    <scope>NUCLEOTIDE SEQUENCE [LARGE SCALE GENOMIC DNA]</scope>
    <source>
        <strain evidence="15 16">HMF8227</strain>
    </source>
</reference>
<evidence type="ECO:0000256" key="11">
    <source>
        <dbReference type="ARBA" id="ARBA00023098"/>
    </source>
</evidence>
<evidence type="ECO:0000256" key="12">
    <source>
        <dbReference type="ARBA" id="ARBA00029757"/>
    </source>
</evidence>
<comment type="function">
    <text evidence="1 13">Transfers the gamma-phosphate of ATP to the 4'-position of a tetraacyldisaccharide 1-phosphate intermediate (termed DS-1-P) to form tetraacyldisaccharide 1,4'-bis-phosphate (lipid IVA).</text>
</comment>
<evidence type="ECO:0000256" key="1">
    <source>
        <dbReference type="ARBA" id="ARBA00002274"/>
    </source>
</evidence>
<evidence type="ECO:0000256" key="3">
    <source>
        <dbReference type="ARBA" id="ARBA00012071"/>
    </source>
</evidence>
<dbReference type="PANTHER" id="PTHR42724:SF1">
    <property type="entry name" value="TETRAACYLDISACCHARIDE 4'-KINASE, MITOCHONDRIAL-RELATED"/>
    <property type="match status" value="1"/>
</dbReference>
<comment type="catalytic activity">
    <reaction evidence="13">
        <text>a lipid A disaccharide + ATP = a lipid IVA + ADP + H(+)</text>
        <dbReference type="Rhea" id="RHEA:67840"/>
        <dbReference type="ChEBI" id="CHEBI:15378"/>
        <dbReference type="ChEBI" id="CHEBI:30616"/>
        <dbReference type="ChEBI" id="CHEBI:176343"/>
        <dbReference type="ChEBI" id="CHEBI:176425"/>
        <dbReference type="ChEBI" id="CHEBI:456216"/>
        <dbReference type="EC" id="2.7.1.130"/>
    </reaction>
</comment>
<dbReference type="EMBL" id="CP029347">
    <property type="protein sequence ID" value="AWL11640.1"/>
    <property type="molecule type" value="Genomic_DNA"/>
</dbReference>
<dbReference type="PROSITE" id="PS51257">
    <property type="entry name" value="PROKAR_LIPOPROTEIN"/>
    <property type="match status" value="1"/>
</dbReference>
<accession>A0A2S2E304</accession>
<dbReference type="GO" id="GO:0009245">
    <property type="term" value="P:lipid A biosynthetic process"/>
    <property type="evidence" value="ECO:0007669"/>
    <property type="project" value="UniProtKB-UniRule"/>
</dbReference>
<feature type="binding site" evidence="13">
    <location>
        <begin position="57"/>
        <end position="64"/>
    </location>
    <ligand>
        <name>ATP</name>
        <dbReference type="ChEBI" id="CHEBI:30616"/>
    </ligand>
</feature>
<keyword evidence="6 13" id="KW-0441">Lipid A biosynthesis</keyword>
<name>A0A2S2E304_9ALTE</name>
<evidence type="ECO:0000256" key="4">
    <source>
        <dbReference type="ARBA" id="ARBA00016436"/>
    </source>
</evidence>
<dbReference type="Proteomes" id="UP000245728">
    <property type="component" value="Chromosome"/>
</dbReference>
<keyword evidence="7 13" id="KW-0808">Transferase</keyword>
<dbReference type="OrthoDB" id="9766423at2"/>
<sequence length="330" mass="37415">MNWLEKGWYQGSFWLWLLAPLALVFWLLSACRRWAYRQGLKKSCRVSAPVIVVGNITVGGTGKTPMVIRLCQWLRQQGYHPGVISRGYGGKAPHYPLTVAKDSNPRVVGDEPLLIRQHLPCPLVVDPDRVRGAQYLVEQHRCDVIVSDDGLQHYRLQRDIEIVVIDGQRRLGNGYLLPMGPLREGAWRLSQSDFVVVNGGTAKAGEHLMTLESGQLVNVKYPNQTRSLASLNRPVMAVAGIGHPDRFFKLLESKGVRLSEARAFSDHHPFCESDLPDDVVLMTEKDAVKCRPFARSQWWYLPVSAKLSEQFKQQLLQRLKTNKRTKDAKR</sequence>
<evidence type="ECO:0000256" key="5">
    <source>
        <dbReference type="ARBA" id="ARBA00022516"/>
    </source>
</evidence>
<dbReference type="SUPFAM" id="SSF52540">
    <property type="entry name" value="P-loop containing nucleoside triphosphate hydrolases"/>
    <property type="match status" value="1"/>
</dbReference>
<proteinExistence type="inferred from homology"/>
<gene>
    <name evidence="13 15" type="primary">lpxK</name>
    <name evidence="15" type="ORF">HMF8227_01159</name>
</gene>
<evidence type="ECO:0000256" key="2">
    <source>
        <dbReference type="ARBA" id="ARBA00004870"/>
    </source>
</evidence>
<comment type="pathway">
    <text evidence="2 13">Glycolipid biosynthesis; lipid IV(A) biosynthesis; lipid IV(A) from (3R)-3-hydroxytetradecanoyl-[acyl-carrier-protein] and UDP-N-acetyl-alpha-D-glucosamine: step 6/6.</text>
</comment>
<dbReference type="RefSeq" id="WP_109339266.1">
    <property type="nucleotide sequence ID" value="NZ_CP029347.1"/>
</dbReference>
<evidence type="ECO:0000256" key="9">
    <source>
        <dbReference type="ARBA" id="ARBA00022777"/>
    </source>
</evidence>
<keyword evidence="11 13" id="KW-0443">Lipid metabolism</keyword>
<dbReference type="HAMAP" id="MF_00409">
    <property type="entry name" value="LpxK"/>
    <property type="match status" value="1"/>
</dbReference>
<dbReference type="Pfam" id="PF02606">
    <property type="entry name" value="LpxK"/>
    <property type="match status" value="1"/>
</dbReference>
<keyword evidence="14" id="KW-1133">Transmembrane helix</keyword>
<dbReference type="EC" id="2.7.1.130" evidence="3 13"/>
<evidence type="ECO:0000313" key="15">
    <source>
        <dbReference type="EMBL" id="AWL11640.1"/>
    </source>
</evidence>
<dbReference type="KEGG" id="salh:HMF8227_01159"/>
<dbReference type="NCBIfam" id="TIGR00682">
    <property type="entry name" value="lpxK"/>
    <property type="match status" value="1"/>
</dbReference>
<evidence type="ECO:0000256" key="8">
    <source>
        <dbReference type="ARBA" id="ARBA00022741"/>
    </source>
</evidence>
<dbReference type="GO" id="GO:0005524">
    <property type="term" value="F:ATP binding"/>
    <property type="evidence" value="ECO:0007669"/>
    <property type="project" value="UniProtKB-UniRule"/>
</dbReference>
<evidence type="ECO:0000256" key="13">
    <source>
        <dbReference type="HAMAP-Rule" id="MF_00409"/>
    </source>
</evidence>
<dbReference type="PANTHER" id="PTHR42724">
    <property type="entry name" value="TETRAACYLDISACCHARIDE 4'-KINASE"/>
    <property type="match status" value="1"/>
</dbReference>
<protein>
    <recommendedName>
        <fullName evidence="4 13">Tetraacyldisaccharide 4'-kinase</fullName>
        <ecNumber evidence="3 13">2.7.1.130</ecNumber>
    </recommendedName>
    <alternativeName>
        <fullName evidence="12 13">Lipid A 4'-kinase</fullName>
    </alternativeName>
</protein>
<evidence type="ECO:0000256" key="10">
    <source>
        <dbReference type="ARBA" id="ARBA00022840"/>
    </source>
</evidence>
<keyword evidence="14" id="KW-0812">Transmembrane</keyword>
<keyword evidence="9 13" id="KW-0418">Kinase</keyword>
<keyword evidence="14" id="KW-0472">Membrane</keyword>
<dbReference type="InterPro" id="IPR027417">
    <property type="entry name" value="P-loop_NTPase"/>
</dbReference>
<evidence type="ECO:0000256" key="7">
    <source>
        <dbReference type="ARBA" id="ARBA00022679"/>
    </source>
</evidence>
<keyword evidence="5 13" id="KW-0444">Lipid biosynthesis</keyword>
<dbReference type="UniPathway" id="UPA00359">
    <property type="reaction ID" value="UER00482"/>
</dbReference>
<feature type="transmembrane region" description="Helical" evidence="14">
    <location>
        <begin position="13"/>
        <end position="35"/>
    </location>
</feature>
<dbReference type="GO" id="GO:0009244">
    <property type="term" value="P:lipopolysaccharide core region biosynthetic process"/>
    <property type="evidence" value="ECO:0007669"/>
    <property type="project" value="TreeGrafter"/>
</dbReference>
<dbReference type="GO" id="GO:0009029">
    <property type="term" value="F:lipid-A 4'-kinase activity"/>
    <property type="evidence" value="ECO:0007669"/>
    <property type="project" value="UniProtKB-UniRule"/>
</dbReference>